<comment type="catalytic activity">
    <reaction evidence="4">
        <text>a 2-demethylmenaquinol + S-adenosyl-L-methionine = a menaquinol + S-adenosyl-L-homocysteine + H(+)</text>
        <dbReference type="Rhea" id="RHEA:42640"/>
        <dbReference type="Rhea" id="RHEA-COMP:9539"/>
        <dbReference type="Rhea" id="RHEA-COMP:9563"/>
        <dbReference type="ChEBI" id="CHEBI:15378"/>
        <dbReference type="ChEBI" id="CHEBI:18151"/>
        <dbReference type="ChEBI" id="CHEBI:55437"/>
        <dbReference type="ChEBI" id="CHEBI:57856"/>
        <dbReference type="ChEBI" id="CHEBI:59789"/>
        <dbReference type="EC" id="2.1.1.163"/>
    </reaction>
</comment>
<comment type="pathway">
    <text evidence="4">Quinol/quinone metabolism; menaquinone biosynthesis; menaquinol from 1,4-dihydroxy-2-naphthoate: step 2/2.</text>
</comment>
<comment type="similarity">
    <text evidence="4">Belongs to the class I-like SAM-binding methyltransferase superfamily. MenG/UbiE family.</text>
</comment>
<dbReference type="Gene3D" id="3.40.50.150">
    <property type="entry name" value="Vaccinia Virus protein VP39"/>
    <property type="match status" value="1"/>
</dbReference>
<keyword evidence="2 4" id="KW-0808">Transferase</keyword>
<dbReference type="AlphaFoldDB" id="A0AAU6Q008"/>
<sequence length="243" mass="26795">MTDHQPHKPPVGDKQDKGQAVQDMFASIAPTYDLLNRVMSAGVDRGWRKAAAAQALAHSPRRVLDVATGTGDFAIELKERAPQIELTASDFVPQMLDIGREKARARGLDIRFEEGDALKLPYPDGSFDVVTCSFGFRNFADYAQGLAEFWRVLAPGGRLVLLEFPPPAPGLFGAIFRVYFQHILPLIGGLLSGNAAAYRYLPESVLAFPDPERLAQMMRATGFRTRYRALTFGIAGLWVGDKR</sequence>
<protein>
    <recommendedName>
        <fullName evidence="4">Demethylmenaquinone methyltransferase</fullName>
        <ecNumber evidence="4">2.1.1.163</ecNumber>
    </recommendedName>
</protein>
<dbReference type="RefSeq" id="WP_339094395.1">
    <property type="nucleotide sequence ID" value="NZ_CP149782.1"/>
</dbReference>
<proteinExistence type="inferred from homology"/>
<dbReference type="InterPro" id="IPR029063">
    <property type="entry name" value="SAM-dependent_MTases_sf"/>
</dbReference>
<evidence type="ECO:0000256" key="3">
    <source>
        <dbReference type="ARBA" id="ARBA00022691"/>
    </source>
</evidence>
<dbReference type="GO" id="GO:0032259">
    <property type="term" value="P:methylation"/>
    <property type="evidence" value="ECO:0007669"/>
    <property type="project" value="UniProtKB-KW"/>
</dbReference>
<accession>A0AAU6Q008</accession>
<organism evidence="5">
    <name type="scientific">Deinococcus sp. VB142</name>
    <dbReference type="NCBI Taxonomy" id="3112952"/>
    <lineage>
        <taxon>Bacteria</taxon>
        <taxon>Thermotogati</taxon>
        <taxon>Deinococcota</taxon>
        <taxon>Deinococci</taxon>
        <taxon>Deinococcales</taxon>
        <taxon>Deinococcaceae</taxon>
        <taxon>Deinococcus</taxon>
    </lineage>
</organism>
<keyword evidence="1 4" id="KW-0489">Methyltransferase</keyword>
<dbReference type="CDD" id="cd02440">
    <property type="entry name" value="AdoMet_MTases"/>
    <property type="match status" value="1"/>
</dbReference>
<dbReference type="InterPro" id="IPR023576">
    <property type="entry name" value="UbiE/COQ5_MeTrFase_CS"/>
</dbReference>
<dbReference type="EMBL" id="CP149782">
    <property type="protein sequence ID" value="WYF43594.1"/>
    <property type="molecule type" value="Genomic_DNA"/>
</dbReference>
<feature type="binding site" evidence="4">
    <location>
        <position position="70"/>
    </location>
    <ligand>
        <name>S-adenosyl-L-methionine</name>
        <dbReference type="ChEBI" id="CHEBI:59789"/>
    </ligand>
</feature>
<dbReference type="PANTHER" id="PTHR43591">
    <property type="entry name" value="METHYLTRANSFERASE"/>
    <property type="match status" value="1"/>
</dbReference>
<dbReference type="HAMAP" id="MF_01813">
    <property type="entry name" value="MenG_UbiE_methyltr"/>
    <property type="match status" value="1"/>
</dbReference>
<dbReference type="PANTHER" id="PTHR43591:SF24">
    <property type="entry name" value="2-METHOXY-6-POLYPRENYL-1,4-BENZOQUINOL METHYLASE, MITOCHONDRIAL"/>
    <property type="match status" value="1"/>
</dbReference>
<gene>
    <name evidence="5" type="primary">ubiE</name>
    <name evidence="4" type="synonym">menG</name>
    <name evidence="5" type="ORF">WDJ50_09180</name>
</gene>
<dbReference type="SUPFAM" id="SSF53335">
    <property type="entry name" value="S-adenosyl-L-methionine-dependent methyltransferases"/>
    <property type="match status" value="1"/>
</dbReference>
<evidence type="ECO:0000256" key="4">
    <source>
        <dbReference type="HAMAP-Rule" id="MF_01813"/>
    </source>
</evidence>
<evidence type="ECO:0000256" key="1">
    <source>
        <dbReference type="ARBA" id="ARBA00022603"/>
    </source>
</evidence>
<evidence type="ECO:0000256" key="2">
    <source>
        <dbReference type="ARBA" id="ARBA00022679"/>
    </source>
</evidence>
<name>A0AAU6Q008_9DEIO</name>
<dbReference type="PROSITE" id="PS01183">
    <property type="entry name" value="UBIE_1"/>
    <property type="match status" value="1"/>
</dbReference>
<reference evidence="5" key="1">
    <citation type="submission" date="2024-03" db="EMBL/GenBank/DDBJ databases">
        <title>Deinococcus weizhi sp. nov., isolated from human skin.</title>
        <authorList>
            <person name="Wei Z."/>
            <person name="Tian F."/>
            <person name="Yang C."/>
            <person name="Xin L.T."/>
            <person name="Wen Z.J."/>
            <person name="Lan K.C."/>
            <person name="Yu L."/>
            <person name="Zhe W."/>
            <person name="Dan F.D."/>
            <person name="Jun W."/>
            <person name="Rui Z."/>
            <person name="Yong X.J."/>
            <person name="Ting Y."/>
            <person name="Wei X."/>
            <person name="Xu Z.G."/>
            <person name="Xin Z."/>
            <person name="Dong F.G."/>
            <person name="Ni X.M."/>
            <person name="Zheng M.G."/>
            <person name="Chun Y."/>
            <person name="Qian W.X."/>
        </authorList>
    </citation>
    <scope>NUCLEOTIDE SEQUENCE</scope>
    <source>
        <strain evidence="5">VB142</strain>
    </source>
</reference>
<comment type="function">
    <text evidence="4">Methyltransferase required for the conversion of demethylmenaquinol (DMKH2) to menaquinol (MKH2).</text>
</comment>
<keyword evidence="3 4" id="KW-0949">S-adenosyl-L-methionine</keyword>
<dbReference type="GO" id="GO:0009234">
    <property type="term" value="P:menaquinone biosynthetic process"/>
    <property type="evidence" value="ECO:0007669"/>
    <property type="project" value="UniProtKB-UniRule"/>
</dbReference>
<dbReference type="PROSITE" id="PS51608">
    <property type="entry name" value="SAM_MT_UBIE"/>
    <property type="match status" value="1"/>
</dbReference>
<feature type="binding site" evidence="4">
    <location>
        <position position="90"/>
    </location>
    <ligand>
        <name>S-adenosyl-L-methionine</name>
        <dbReference type="ChEBI" id="CHEBI:59789"/>
    </ligand>
</feature>
<dbReference type="EC" id="2.1.1.163" evidence="4"/>
<dbReference type="InterPro" id="IPR004033">
    <property type="entry name" value="UbiE/COQ5_MeTrFase"/>
</dbReference>
<dbReference type="NCBIfam" id="TIGR01934">
    <property type="entry name" value="MenG_MenH_UbiE"/>
    <property type="match status" value="1"/>
</dbReference>
<dbReference type="GO" id="GO:0043770">
    <property type="term" value="F:demethylmenaquinone methyltransferase activity"/>
    <property type="evidence" value="ECO:0007669"/>
    <property type="project" value="UniProtKB-UniRule"/>
</dbReference>
<feature type="binding site" evidence="4">
    <location>
        <position position="133"/>
    </location>
    <ligand>
        <name>S-adenosyl-L-methionine</name>
        <dbReference type="ChEBI" id="CHEBI:59789"/>
    </ligand>
</feature>
<keyword evidence="4" id="KW-0474">Menaquinone biosynthesis</keyword>
<feature type="binding site" evidence="4">
    <location>
        <begin position="116"/>
        <end position="117"/>
    </location>
    <ligand>
        <name>S-adenosyl-L-methionine</name>
        <dbReference type="ChEBI" id="CHEBI:59789"/>
    </ligand>
</feature>
<dbReference type="Pfam" id="PF01209">
    <property type="entry name" value="Ubie_methyltran"/>
    <property type="match status" value="1"/>
</dbReference>
<evidence type="ECO:0000313" key="5">
    <source>
        <dbReference type="EMBL" id="WYF43594.1"/>
    </source>
</evidence>
<dbReference type="NCBIfam" id="NF001244">
    <property type="entry name" value="PRK00216.1-5"/>
    <property type="match status" value="1"/>
</dbReference>